<dbReference type="Proteomes" id="UP000054623">
    <property type="component" value="Unassembled WGS sequence"/>
</dbReference>
<reference evidence="3 4" key="2">
    <citation type="submission" date="2015-12" db="EMBL/GenBank/DDBJ databases">
        <title>Draft Genome Sequence of Desulfitobacterium hafniense Strain DH, a Sulfate-reducing Bacterium Isolated from Paddy Soils.</title>
        <authorList>
            <person name="Bao P."/>
            <person name="Zhang X."/>
            <person name="Li G."/>
        </authorList>
    </citation>
    <scope>NUCLEOTIDE SEQUENCE [LARGE SCALE GENOMIC DNA]</scope>
    <source>
        <strain evidence="3 4">DH</strain>
    </source>
</reference>
<evidence type="ECO:0000313" key="2">
    <source>
        <dbReference type="EMBL" id="CDX02275.1"/>
    </source>
</evidence>
<dbReference type="PANTHER" id="PTHR43155">
    <property type="entry name" value="CYCLIC DI-GMP PHOSPHODIESTERASE PA4108-RELATED"/>
    <property type="match status" value="1"/>
</dbReference>
<protein>
    <submittedName>
        <fullName evidence="2">HD domain protein</fullName>
    </submittedName>
    <submittedName>
        <fullName evidence="3">Phosphohydrolase</fullName>
    </submittedName>
</protein>
<dbReference type="GO" id="GO:0016787">
    <property type="term" value="F:hydrolase activity"/>
    <property type="evidence" value="ECO:0007669"/>
    <property type="project" value="UniProtKB-KW"/>
</dbReference>
<dbReference type="CDD" id="cd00077">
    <property type="entry name" value="HDc"/>
    <property type="match status" value="1"/>
</dbReference>
<dbReference type="Gene3D" id="1.10.3210.10">
    <property type="entry name" value="Hypothetical protein af1432"/>
    <property type="match status" value="1"/>
</dbReference>
<accession>A0A098B1P9</accession>
<dbReference type="PANTHER" id="PTHR43155:SF2">
    <property type="entry name" value="CYCLIC DI-GMP PHOSPHODIESTERASE PA4108"/>
    <property type="match status" value="1"/>
</dbReference>
<dbReference type="PROSITE" id="PS51832">
    <property type="entry name" value="HD_GYP"/>
    <property type="match status" value="1"/>
</dbReference>
<dbReference type="SMART" id="SM00471">
    <property type="entry name" value="HDc"/>
    <property type="match status" value="1"/>
</dbReference>
<evidence type="ECO:0000313" key="3">
    <source>
        <dbReference type="EMBL" id="KTE92611.1"/>
    </source>
</evidence>
<dbReference type="SUPFAM" id="SSF109604">
    <property type="entry name" value="HD-domain/PDEase-like"/>
    <property type="match status" value="1"/>
</dbReference>
<dbReference type="EMBL" id="LK996017">
    <property type="protein sequence ID" value="CDX02275.1"/>
    <property type="molecule type" value="Genomic_DNA"/>
</dbReference>
<proteinExistence type="predicted"/>
<dbReference type="InterPro" id="IPR003607">
    <property type="entry name" value="HD/PDEase_dom"/>
</dbReference>
<reference evidence="2" key="1">
    <citation type="submission" date="2014-07" db="EMBL/GenBank/DDBJ databases">
        <authorList>
            <person name="Hornung V.Bastian."/>
        </authorList>
    </citation>
    <scope>NUCLEOTIDE SEQUENCE</scope>
    <source>
        <strain evidence="2">PCE-S</strain>
    </source>
</reference>
<keyword evidence="3" id="KW-0378">Hydrolase</keyword>
<organism evidence="2">
    <name type="scientific">Desulfitobacterium hafniense</name>
    <name type="common">Desulfitobacterium frappieri</name>
    <dbReference type="NCBI Taxonomy" id="49338"/>
    <lineage>
        <taxon>Bacteria</taxon>
        <taxon>Bacillati</taxon>
        <taxon>Bacillota</taxon>
        <taxon>Clostridia</taxon>
        <taxon>Eubacteriales</taxon>
        <taxon>Desulfitobacteriaceae</taxon>
        <taxon>Desulfitobacterium</taxon>
    </lineage>
</organism>
<evidence type="ECO:0000259" key="1">
    <source>
        <dbReference type="PROSITE" id="PS51832"/>
    </source>
</evidence>
<feature type="domain" description="HD-GYP" evidence="1">
    <location>
        <begin position="107"/>
        <end position="303"/>
    </location>
</feature>
<evidence type="ECO:0000313" key="4">
    <source>
        <dbReference type="Proteomes" id="UP000054623"/>
    </source>
</evidence>
<sequence>MRLVNIAYVGEGEVLARPLVSPNGKVLLQAGVKLTRNYIDKLSHLGFDTMFIEDDTFQDVEIYSAVSIKTREAAYASLENLSKNLNEAQPHTVNLGEVKKAVQNIIADLLYSKDMLGNVMEIQGYDDYTFHHSVNTTIIALIMGISMGWHNGKLLELGMGVLMHDVGKIKIPSEILNKRGPLTPEEFAEIKKHAEYGFEILRKNHDINLLSAHIALQHQERWDGSGYPRGLKGNQIHEYGRLAAVADVYEALTSKRVYRNALQPYEAYEYVIANSDTLFEPKVVQNTFSKCITPYPTGTGVRLTNGLRGNVVKQNFTFPTRPYVRMTHEGEIRLIAPIDYNLAEHPSLMIVGIENK</sequence>
<dbReference type="EMBL" id="LOCK01000012">
    <property type="protein sequence ID" value="KTE92611.1"/>
    <property type="molecule type" value="Genomic_DNA"/>
</dbReference>
<name>A0A098B1P9_DESHA</name>
<dbReference type="RefSeq" id="WP_011460119.1">
    <property type="nucleotide sequence ID" value="NZ_JAYFNZ010000016.1"/>
</dbReference>
<dbReference type="OrthoDB" id="9798833at2"/>
<dbReference type="Pfam" id="PF13487">
    <property type="entry name" value="HD_5"/>
    <property type="match status" value="1"/>
</dbReference>
<dbReference type="PATRIC" id="fig|49338.4.peg.2569"/>
<dbReference type="AlphaFoldDB" id="A0A098B1P9"/>
<dbReference type="InterPro" id="IPR037522">
    <property type="entry name" value="HD_GYP_dom"/>
</dbReference>
<gene>
    <name evidence="3" type="ORF">AT727_18040</name>
    <name evidence="2" type="ORF">DPCES_2388</name>
</gene>